<dbReference type="PANTHER" id="PTHR30349:SF64">
    <property type="entry name" value="PROPHAGE INTEGRASE INTD-RELATED"/>
    <property type="match status" value="1"/>
</dbReference>
<proteinExistence type="inferred from homology"/>
<dbReference type="Proteomes" id="UP000473905">
    <property type="component" value="Unassembled WGS sequence"/>
</dbReference>
<evidence type="ECO:0000256" key="2">
    <source>
        <dbReference type="ARBA" id="ARBA00022908"/>
    </source>
</evidence>
<protein>
    <submittedName>
        <fullName evidence="8">Tyrosine-type DNA invertase cluster 3b</fullName>
    </submittedName>
</protein>
<evidence type="ECO:0000313" key="8">
    <source>
        <dbReference type="EMBL" id="KAA4089549.1"/>
    </source>
</evidence>
<comment type="caution">
    <text evidence="8">The sequence shown here is derived from an EMBL/GenBank/DDBJ whole genome shotgun (WGS) entry which is preliminary data.</text>
</comment>
<dbReference type="InterPro" id="IPR011010">
    <property type="entry name" value="DNA_brk_join_enz"/>
</dbReference>
<dbReference type="InterPro" id="IPR010998">
    <property type="entry name" value="Integrase_recombinase_N"/>
</dbReference>
<dbReference type="EMBL" id="JAQNZF010000001">
    <property type="protein sequence ID" value="MDC2740771.1"/>
    <property type="molecule type" value="Genomic_DNA"/>
</dbReference>
<evidence type="ECO:0000259" key="7">
    <source>
        <dbReference type="PROSITE" id="PS51900"/>
    </source>
</evidence>
<dbReference type="PANTHER" id="PTHR30349">
    <property type="entry name" value="PHAGE INTEGRASE-RELATED"/>
    <property type="match status" value="1"/>
</dbReference>
<keyword evidence="3 5" id="KW-0238">DNA-binding</keyword>
<dbReference type="Pfam" id="PF13102">
    <property type="entry name" value="Phage_int_SAM_5"/>
    <property type="match status" value="1"/>
</dbReference>
<evidence type="ECO:0000313" key="9">
    <source>
        <dbReference type="EMBL" id="MDC2740771.1"/>
    </source>
</evidence>
<keyword evidence="10" id="KW-1185">Reference proteome</keyword>
<dbReference type="RefSeq" id="WP_022200136.1">
    <property type="nucleotide sequence ID" value="NZ_JADMTR010000011.1"/>
</dbReference>
<reference evidence="8 10" key="1">
    <citation type="journal article" date="2019" name="Nat. Med.">
        <title>A library of human gut bacterial isolates paired with longitudinal multiomics data enables mechanistic microbiome research.</title>
        <authorList>
            <person name="Poyet M."/>
            <person name="Groussin M."/>
            <person name="Gibbons S.M."/>
            <person name="Avila-Pacheco J."/>
            <person name="Jiang X."/>
            <person name="Kearney S.M."/>
            <person name="Perrotta A.R."/>
            <person name="Berdy B."/>
            <person name="Zhao S."/>
            <person name="Lieberman T.D."/>
            <person name="Swanson P.K."/>
            <person name="Smith M."/>
            <person name="Roesemann S."/>
            <person name="Alexander J.E."/>
            <person name="Rich S.A."/>
            <person name="Livny J."/>
            <person name="Vlamakis H."/>
            <person name="Clish C."/>
            <person name="Bullock K."/>
            <person name="Deik A."/>
            <person name="Scott J."/>
            <person name="Pierce K.A."/>
            <person name="Xavier R.J."/>
            <person name="Alm E.J."/>
        </authorList>
    </citation>
    <scope>NUCLEOTIDE SEQUENCE [LARGE SCALE GENOMIC DNA]</scope>
    <source>
        <strain evidence="8 10">BIOML-A134</strain>
    </source>
</reference>
<dbReference type="Pfam" id="PF00589">
    <property type="entry name" value="Phage_integrase"/>
    <property type="match status" value="1"/>
</dbReference>
<reference evidence="9" key="2">
    <citation type="submission" date="2022-10" db="EMBL/GenBank/DDBJ databases">
        <title>Human gut microbiome strain richness.</title>
        <authorList>
            <person name="Chen-Liaw A."/>
        </authorList>
    </citation>
    <scope>NUCLEOTIDE SEQUENCE</scope>
    <source>
        <strain evidence="9">BSD2780120875st1_E1_BSD2780120875_150330</strain>
    </source>
</reference>
<evidence type="ECO:0000256" key="1">
    <source>
        <dbReference type="ARBA" id="ARBA00008857"/>
    </source>
</evidence>
<dbReference type="STRING" id="28116.Bovatus_03567"/>
<dbReference type="InterPro" id="IPR013762">
    <property type="entry name" value="Integrase-like_cat_sf"/>
</dbReference>
<evidence type="ECO:0000256" key="3">
    <source>
        <dbReference type="ARBA" id="ARBA00023125"/>
    </source>
</evidence>
<accession>A0A139KV40</accession>
<dbReference type="EMBL" id="VWKB01000054">
    <property type="protein sequence ID" value="KAA4089549.1"/>
    <property type="molecule type" value="Genomic_DNA"/>
</dbReference>
<dbReference type="PROSITE" id="PS51898">
    <property type="entry name" value="TYR_RECOMBINASE"/>
    <property type="match status" value="1"/>
</dbReference>
<dbReference type="Gene3D" id="1.10.443.10">
    <property type="entry name" value="Intergrase catalytic core"/>
    <property type="match status" value="1"/>
</dbReference>
<dbReference type="AlphaFoldDB" id="A0A139KV40"/>
<dbReference type="InterPro" id="IPR044068">
    <property type="entry name" value="CB"/>
</dbReference>
<dbReference type="SUPFAM" id="SSF56349">
    <property type="entry name" value="DNA breaking-rejoining enzymes"/>
    <property type="match status" value="1"/>
</dbReference>
<organism evidence="8 10">
    <name type="scientific">Bacteroides ovatus</name>
    <dbReference type="NCBI Taxonomy" id="28116"/>
    <lineage>
        <taxon>Bacteria</taxon>
        <taxon>Pseudomonadati</taxon>
        <taxon>Bacteroidota</taxon>
        <taxon>Bacteroidia</taxon>
        <taxon>Bacteroidales</taxon>
        <taxon>Bacteroidaceae</taxon>
        <taxon>Bacteroides</taxon>
    </lineage>
</organism>
<dbReference type="GO" id="GO:0015074">
    <property type="term" value="P:DNA integration"/>
    <property type="evidence" value="ECO:0007669"/>
    <property type="project" value="UniProtKB-KW"/>
</dbReference>
<evidence type="ECO:0000313" key="10">
    <source>
        <dbReference type="Proteomes" id="UP000473905"/>
    </source>
</evidence>
<dbReference type="PROSITE" id="PS51900">
    <property type="entry name" value="CB"/>
    <property type="match status" value="1"/>
</dbReference>
<comment type="similarity">
    <text evidence="1">Belongs to the 'phage' integrase family.</text>
</comment>
<evidence type="ECO:0000259" key="6">
    <source>
        <dbReference type="PROSITE" id="PS51898"/>
    </source>
</evidence>
<feature type="domain" description="Core-binding (CB)" evidence="7">
    <location>
        <begin position="8"/>
        <end position="91"/>
    </location>
</feature>
<dbReference type="InterPro" id="IPR050090">
    <property type="entry name" value="Tyrosine_recombinase_XerCD"/>
</dbReference>
<feature type="domain" description="Tyr recombinase" evidence="6">
    <location>
        <begin position="113"/>
        <end position="304"/>
    </location>
</feature>
<dbReference type="Gene3D" id="1.10.150.130">
    <property type="match status" value="1"/>
</dbReference>
<gene>
    <name evidence="8" type="ORF">F3D66_26980</name>
    <name evidence="9" type="ORF">PO382_00870</name>
</gene>
<evidence type="ECO:0000256" key="5">
    <source>
        <dbReference type="PROSITE-ProRule" id="PRU01248"/>
    </source>
</evidence>
<dbReference type="GO" id="GO:0006310">
    <property type="term" value="P:DNA recombination"/>
    <property type="evidence" value="ECO:0007669"/>
    <property type="project" value="UniProtKB-KW"/>
</dbReference>
<dbReference type="InterPro" id="IPR025269">
    <property type="entry name" value="SAM-like_dom"/>
</dbReference>
<name>A0A139KV40_BACOV</name>
<sequence length="319" mass="36909">MKRKSNKNGFTGCAKAYIRNLQEEGRYSTAHVYKNAILSFTRFCGTPSITFGQITRDSLRRYGQHLHEHGLKPNTVSTYMRMLRSIYNRGVEAGVARFIPRLFRDVYTGVDVRQKKALPVSELHTLLYKAPQSQHLIRTQAIARLMFQFCGMPFSDFAHLEKSALEDGILRYNRIKTGTPISLEILDTSKKEINKLRNSNPPREDCPDYLFNIMRGDKRRKEEGIYKEYQSALRRFNNQLKSLSRELNLKSPVSSYTIRHSWATNAKYQGIPIEMISESLGHKSIKTTQTYLKGFGLKKRTEANQLNCFYVESYNASHQ</sequence>
<dbReference type="InterPro" id="IPR002104">
    <property type="entry name" value="Integrase_catalytic"/>
</dbReference>
<dbReference type="GO" id="GO:0003677">
    <property type="term" value="F:DNA binding"/>
    <property type="evidence" value="ECO:0007669"/>
    <property type="project" value="UniProtKB-UniRule"/>
</dbReference>
<keyword evidence="2" id="KW-0229">DNA integration</keyword>
<keyword evidence="4" id="KW-0233">DNA recombination</keyword>
<dbReference type="Proteomes" id="UP001219389">
    <property type="component" value="Unassembled WGS sequence"/>
</dbReference>
<evidence type="ECO:0000256" key="4">
    <source>
        <dbReference type="ARBA" id="ARBA00023172"/>
    </source>
</evidence>